<sequence length="351" mass="35202">MSTVAPLKGDSGRFSFGLSATSTATTVATASPQPALSAGLDKTPVAPTFGLPSLASPSEPAKTTHPTSTAAGATAAAVTTTTPKFGFAEKVKSGVPAVSSAPNFNLFATLSTTTAPVSLPKPTFSLGTQAPKEAIITTTTSVAAPASVQSVTMPSFSFKFPTSGHATKPSPTQSVSVFGGPAVFGAKPVVALDKKQTSGSPAEKPKTSSTFGGSPGMALFGTSSSVFGGGLSGGGSGGFAALAAMAKAEPAKEKKETVSTSSTTITPFGGMAFNNVGTSVFSSPASEKKEEGKTKSSEKASPKGNHSEGEEEFVPTAHFEPVIPTPPLIQVKTGEENEKHGHTLTSPLFRT</sequence>
<dbReference type="PROSITE" id="PS50196">
    <property type="entry name" value="RANBD1"/>
    <property type="match status" value="1"/>
</dbReference>
<dbReference type="Gene3D" id="2.30.29.30">
    <property type="entry name" value="Pleckstrin-homology domain (PH domain)/Phosphotyrosine-binding domain (PTB)"/>
    <property type="match status" value="1"/>
</dbReference>
<evidence type="ECO:0000313" key="4">
    <source>
        <dbReference type="Proteomes" id="UP000031036"/>
    </source>
</evidence>
<evidence type="ECO:0000259" key="2">
    <source>
        <dbReference type="PROSITE" id="PS50196"/>
    </source>
</evidence>
<name>A0A0B2VDC0_TOXCA</name>
<protein>
    <recommendedName>
        <fullName evidence="2">RanBD1 domain-containing protein</fullName>
    </recommendedName>
</protein>
<feature type="compositionally biased region" description="Basic and acidic residues" evidence="1">
    <location>
        <begin position="286"/>
        <end position="308"/>
    </location>
</feature>
<dbReference type="Proteomes" id="UP000031036">
    <property type="component" value="Unassembled WGS sequence"/>
</dbReference>
<feature type="domain" description="RanBD1" evidence="2">
    <location>
        <begin position="318"/>
        <end position="351"/>
    </location>
</feature>
<keyword evidence="4" id="KW-1185">Reference proteome</keyword>
<proteinExistence type="predicted"/>
<feature type="region of interest" description="Disordered" evidence="1">
    <location>
        <begin position="48"/>
        <end position="68"/>
    </location>
</feature>
<comment type="caution">
    <text evidence="3">The sequence shown here is derived from an EMBL/GenBank/DDBJ whole genome shotgun (WGS) entry which is preliminary data.</text>
</comment>
<reference evidence="3 4" key="1">
    <citation type="submission" date="2014-11" db="EMBL/GenBank/DDBJ databases">
        <title>Genetic blueprint of the zoonotic pathogen Toxocara canis.</title>
        <authorList>
            <person name="Zhu X.-Q."/>
            <person name="Korhonen P.K."/>
            <person name="Cai H."/>
            <person name="Young N.D."/>
            <person name="Nejsum P."/>
            <person name="von Samson-Himmelstjerna G."/>
            <person name="Boag P.R."/>
            <person name="Tan P."/>
            <person name="Li Q."/>
            <person name="Min J."/>
            <person name="Yang Y."/>
            <person name="Wang X."/>
            <person name="Fang X."/>
            <person name="Hall R.S."/>
            <person name="Hofmann A."/>
            <person name="Sternberg P.W."/>
            <person name="Jex A.R."/>
            <person name="Gasser R.B."/>
        </authorList>
    </citation>
    <scope>NUCLEOTIDE SEQUENCE [LARGE SCALE GENOMIC DNA]</scope>
    <source>
        <strain evidence="3">PN_DK_2014</strain>
    </source>
</reference>
<dbReference type="EMBL" id="JPKZ01001922">
    <property type="protein sequence ID" value="KHN79407.1"/>
    <property type="molecule type" value="Genomic_DNA"/>
</dbReference>
<dbReference type="OrthoDB" id="2357150at2759"/>
<dbReference type="InterPro" id="IPR000156">
    <property type="entry name" value="Ran_bind_dom"/>
</dbReference>
<evidence type="ECO:0000256" key="1">
    <source>
        <dbReference type="SAM" id="MobiDB-lite"/>
    </source>
</evidence>
<accession>A0A0B2VDC0</accession>
<evidence type="ECO:0000313" key="3">
    <source>
        <dbReference type="EMBL" id="KHN79407.1"/>
    </source>
</evidence>
<gene>
    <name evidence="3" type="ORF">Tcan_18832</name>
</gene>
<dbReference type="AlphaFoldDB" id="A0A0B2VDC0"/>
<dbReference type="InterPro" id="IPR011993">
    <property type="entry name" value="PH-like_dom_sf"/>
</dbReference>
<dbReference type="STRING" id="6265.A0A0B2VDC0"/>
<feature type="region of interest" description="Disordered" evidence="1">
    <location>
        <begin position="194"/>
        <end position="214"/>
    </location>
</feature>
<organism evidence="3 4">
    <name type="scientific">Toxocara canis</name>
    <name type="common">Canine roundworm</name>
    <dbReference type="NCBI Taxonomy" id="6265"/>
    <lineage>
        <taxon>Eukaryota</taxon>
        <taxon>Metazoa</taxon>
        <taxon>Ecdysozoa</taxon>
        <taxon>Nematoda</taxon>
        <taxon>Chromadorea</taxon>
        <taxon>Rhabditida</taxon>
        <taxon>Spirurina</taxon>
        <taxon>Ascaridomorpha</taxon>
        <taxon>Ascaridoidea</taxon>
        <taxon>Toxocaridae</taxon>
        <taxon>Toxocara</taxon>
    </lineage>
</organism>
<feature type="region of interest" description="Disordered" evidence="1">
    <location>
        <begin position="279"/>
        <end position="351"/>
    </location>
</feature>